<sequence>MPLYAKFMKDLLSKKRKLKEDATITLIEECSAILQQKLPSKLKDPGSFTIPCTIGNVTIGKALCDLGANINLMPLSILKKLGVGEVKSIKMALQLVDRSIKYSYGVMEDVLVKVDKLIFPADFVILDMDEDSEVPVILERPFLATGRALIDVQQGQLMLRVHDEKVTFKFFEAMQHPDDEKDTCFRIEMVDSLISAKSFSAEICTYPLKKALVNAVMNNDEEVDEEL</sequence>
<accession>A0A8B8M5V8</accession>
<evidence type="ECO:0000313" key="1">
    <source>
        <dbReference type="Proteomes" id="UP000694853"/>
    </source>
</evidence>
<dbReference type="Proteomes" id="UP000694853">
    <property type="component" value="Unplaced"/>
</dbReference>
<dbReference type="RefSeq" id="XP_027362544.1">
    <property type="nucleotide sequence ID" value="XM_027506743.1"/>
</dbReference>
<name>A0A8B8M5V8_ABRPR</name>
<proteinExistence type="predicted"/>
<dbReference type="GeneID" id="113870143"/>
<dbReference type="PANTHER" id="PTHR33067:SF39">
    <property type="entry name" value="TRANSCRIPTION FACTOR INTERACTOR AND REGULATOR CCHC(ZN) FAMILY"/>
    <property type="match status" value="1"/>
</dbReference>
<gene>
    <name evidence="2" type="primary">LOC113870143</name>
</gene>
<dbReference type="Gene3D" id="2.40.70.10">
    <property type="entry name" value="Acid Proteases"/>
    <property type="match status" value="1"/>
</dbReference>
<keyword evidence="1" id="KW-1185">Reference proteome</keyword>
<protein>
    <submittedName>
        <fullName evidence="2">Uncharacterized protein LOC113870143</fullName>
    </submittedName>
</protein>
<dbReference type="OrthoDB" id="1934381at2759"/>
<reference evidence="1" key="1">
    <citation type="journal article" date="2019" name="Toxins">
        <title>Detection of Abrin-Like and Prepropulchellin-Like Toxin Genes and Transcripts Using Whole Genome Sequencing and Full-Length Transcript Sequencing of Abrus precatorius.</title>
        <authorList>
            <person name="Hovde B.T."/>
            <person name="Daligault H.E."/>
            <person name="Hanschen E.R."/>
            <person name="Kunde Y.A."/>
            <person name="Johnson M.B."/>
            <person name="Starkenburg S.R."/>
            <person name="Johnson S.L."/>
        </authorList>
    </citation>
    <scope>NUCLEOTIDE SEQUENCE [LARGE SCALE GENOMIC DNA]</scope>
</reference>
<dbReference type="KEGG" id="aprc:113870143"/>
<evidence type="ECO:0000313" key="2">
    <source>
        <dbReference type="RefSeq" id="XP_027362544.1"/>
    </source>
</evidence>
<dbReference type="CDD" id="cd00303">
    <property type="entry name" value="retropepsin_like"/>
    <property type="match status" value="1"/>
</dbReference>
<dbReference type="PANTHER" id="PTHR33067">
    <property type="entry name" value="RNA-DIRECTED DNA POLYMERASE-RELATED"/>
    <property type="match status" value="1"/>
</dbReference>
<organism evidence="1 2">
    <name type="scientific">Abrus precatorius</name>
    <name type="common">Indian licorice</name>
    <name type="synonym">Glycine abrus</name>
    <dbReference type="NCBI Taxonomy" id="3816"/>
    <lineage>
        <taxon>Eukaryota</taxon>
        <taxon>Viridiplantae</taxon>
        <taxon>Streptophyta</taxon>
        <taxon>Embryophyta</taxon>
        <taxon>Tracheophyta</taxon>
        <taxon>Spermatophyta</taxon>
        <taxon>Magnoliopsida</taxon>
        <taxon>eudicotyledons</taxon>
        <taxon>Gunneridae</taxon>
        <taxon>Pentapetalae</taxon>
        <taxon>rosids</taxon>
        <taxon>fabids</taxon>
        <taxon>Fabales</taxon>
        <taxon>Fabaceae</taxon>
        <taxon>Papilionoideae</taxon>
        <taxon>50 kb inversion clade</taxon>
        <taxon>NPAAA clade</taxon>
        <taxon>indigoferoid/millettioid clade</taxon>
        <taxon>Abreae</taxon>
        <taxon>Abrus</taxon>
    </lineage>
</organism>
<dbReference type="InterPro" id="IPR021109">
    <property type="entry name" value="Peptidase_aspartic_dom_sf"/>
</dbReference>
<dbReference type="AlphaFoldDB" id="A0A8B8M5V8"/>
<reference evidence="2" key="2">
    <citation type="submission" date="2025-08" db="UniProtKB">
        <authorList>
            <consortium name="RefSeq"/>
        </authorList>
    </citation>
    <scope>IDENTIFICATION</scope>
    <source>
        <tissue evidence="2">Young leaves</tissue>
    </source>
</reference>